<evidence type="ECO:0000256" key="7">
    <source>
        <dbReference type="ARBA" id="ARBA00023136"/>
    </source>
</evidence>
<keyword evidence="4 9" id="KW-0812">Transmembrane</keyword>
<feature type="transmembrane region" description="Helical" evidence="9">
    <location>
        <begin position="94"/>
        <end position="116"/>
    </location>
</feature>
<comment type="similarity">
    <text evidence="8">Belongs to the binding-protein-dependent transport system permease family. LivHM subfamily.</text>
</comment>
<dbReference type="CDD" id="cd06582">
    <property type="entry name" value="TM_PBP1_LivH_like"/>
    <property type="match status" value="1"/>
</dbReference>
<keyword evidence="7 9" id="KW-0472">Membrane</keyword>
<evidence type="ECO:0000313" key="11">
    <source>
        <dbReference type="Proteomes" id="UP000240880"/>
    </source>
</evidence>
<dbReference type="AlphaFoldDB" id="A0A2R6A5Z5"/>
<evidence type="ECO:0000256" key="2">
    <source>
        <dbReference type="ARBA" id="ARBA00022448"/>
    </source>
</evidence>
<evidence type="ECO:0008006" key="12">
    <source>
        <dbReference type="Google" id="ProtNLM"/>
    </source>
</evidence>
<reference evidence="10 11" key="1">
    <citation type="submission" date="2017-04" db="EMBL/GenBank/DDBJ databases">
        <title>Novel microbial lineages endemic to geothermal iron-oxide mats fill important gaps in the evolutionary history of Archaea.</title>
        <authorList>
            <person name="Jay Z.J."/>
            <person name="Beam J.P."/>
            <person name="Dlakic M."/>
            <person name="Rusch D.B."/>
            <person name="Kozubal M.A."/>
            <person name="Inskeep W.P."/>
        </authorList>
    </citation>
    <scope>NUCLEOTIDE SEQUENCE [LARGE SCALE GENOMIC DNA]</scope>
    <source>
        <strain evidence="10">OSP_D</strain>
    </source>
</reference>
<protein>
    <recommendedName>
        <fullName evidence="12">Branched-chain amino acid ABC transporter permease</fullName>
    </recommendedName>
</protein>
<keyword evidence="3" id="KW-1003">Cell membrane</keyword>
<evidence type="ECO:0000256" key="9">
    <source>
        <dbReference type="SAM" id="Phobius"/>
    </source>
</evidence>
<evidence type="ECO:0000256" key="3">
    <source>
        <dbReference type="ARBA" id="ARBA00022475"/>
    </source>
</evidence>
<dbReference type="Proteomes" id="UP000240880">
    <property type="component" value="Unassembled WGS sequence"/>
</dbReference>
<feature type="transmembrane region" description="Helical" evidence="9">
    <location>
        <begin position="12"/>
        <end position="34"/>
    </location>
</feature>
<comment type="subcellular location">
    <subcellularLocation>
        <location evidence="1">Cell membrane</location>
        <topology evidence="1">Multi-pass membrane protein</topology>
    </subcellularLocation>
</comment>
<keyword evidence="2" id="KW-0813">Transport</keyword>
<dbReference type="InterPro" id="IPR001851">
    <property type="entry name" value="ABC_transp_permease"/>
</dbReference>
<feature type="transmembrane region" description="Helical" evidence="9">
    <location>
        <begin position="46"/>
        <end position="64"/>
    </location>
</feature>
<dbReference type="GO" id="GO:0006865">
    <property type="term" value="P:amino acid transport"/>
    <property type="evidence" value="ECO:0007669"/>
    <property type="project" value="UniProtKB-KW"/>
</dbReference>
<accession>A0A2R6A5Z5</accession>
<gene>
    <name evidence="10" type="ORF">B9Q01_09550</name>
</gene>
<evidence type="ECO:0000256" key="6">
    <source>
        <dbReference type="ARBA" id="ARBA00022989"/>
    </source>
</evidence>
<evidence type="ECO:0000256" key="8">
    <source>
        <dbReference type="ARBA" id="ARBA00037998"/>
    </source>
</evidence>
<organism evidence="10 11">
    <name type="scientific">Candidatus Marsarchaeota G1 archaeon OSP_D</name>
    <dbReference type="NCBI Taxonomy" id="1978155"/>
    <lineage>
        <taxon>Archaea</taxon>
        <taxon>Candidatus Marsarchaeota</taxon>
        <taxon>Candidatus Marsarchaeota group 1</taxon>
    </lineage>
</organism>
<dbReference type="GO" id="GO:0005886">
    <property type="term" value="C:plasma membrane"/>
    <property type="evidence" value="ECO:0007669"/>
    <property type="project" value="UniProtKB-SubCell"/>
</dbReference>
<evidence type="ECO:0000256" key="4">
    <source>
        <dbReference type="ARBA" id="ARBA00022692"/>
    </source>
</evidence>
<feature type="non-terminal residue" evidence="10">
    <location>
        <position position="1"/>
    </location>
</feature>
<dbReference type="Pfam" id="PF02653">
    <property type="entry name" value="BPD_transp_2"/>
    <property type="match status" value="1"/>
</dbReference>
<dbReference type="PANTHER" id="PTHR11795:SF445">
    <property type="entry name" value="AMINO ACID ABC TRANSPORTER PERMEASE PROTEIN"/>
    <property type="match status" value="1"/>
</dbReference>
<dbReference type="GO" id="GO:0022857">
    <property type="term" value="F:transmembrane transporter activity"/>
    <property type="evidence" value="ECO:0007669"/>
    <property type="project" value="InterPro"/>
</dbReference>
<dbReference type="InterPro" id="IPR052157">
    <property type="entry name" value="BCAA_transport_permease"/>
</dbReference>
<evidence type="ECO:0000313" key="10">
    <source>
        <dbReference type="EMBL" id="PSN81892.1"/>
    </source>
</evidence>
<proteinExistence type="inferred from homology"/>
<sequence>LVTFAAFLVLQNMILLIWGPAPQAIVSIFSVTGLHLFGHVFLPESYFITFIATLVGLLLLYFVLFKTNFGRAVRAISQDVSGAMLMGININSTYMLSFALATALAGAGGAMVGLVYSFDPNFGFTLLLISFGIVAVGGLGNLKGTAIASIIIGIVQSFAQYYAITYTNGVIYATILLAILIRGRLTH</sequence>
<keyword evidence="5" id="KW-0029">Amino-acid transport</keyword>
<keyword evidence="6 9" id="KW-1133">Transmembrane helix</keyword>
<dbReference type="PANTHER" id="PTHR11795">
    <property type="entry name" value="BRANCHED-CHAIN AMINO ACID TRANSPORT SYSTEM PERMEASE PROTEIN LIVH"/>
    <property type="match status" value="1"/>
</dbReference>
<feature type="transmembrane region" description="Helical" evidence="9">
    <location>
        <begin position="169"/>
        <end position="185"/>
    </location>
</feature>
<dbReference type="EMBL" id="NEXC01000121">
    <property type="protein sequence ID" value="PSN81892.1"/>
    <property type="molecule type" value="Genomic_DNA"/>
</dbReference>
<evidence type="ECO:0000256" key="5">
    <source>
        <dbReference type="ARBA" id="ARBA00022970"/>
    </source>
</evidence>
<evidence type="ECO:0000256" key="1">
    <source>
        <dbReference type="ARBA" id="ARBA00004651"/>
    </source>
</evidence>
<comment type="caution">
    <text evidence="10">The sequence shown here is derived from an EMBL/GenBank/DDBJ whole genome shotgun (WGS) entry which is preliminary data.</text>
</comment>
<name>A0A2R6A5Z5_9ARCH</name>